<dbReference type="Proteomes" id="UP000031258">
    <property type="component" value="Unassembled WGS sequence"/>
</dbReference>
<name>A0A0C1R199_9RICK</name>
<gene>
    <name evidence="1" type="ORF">NF27_BW00020</name>
</gene>
<sequence length="97" mass="10730">MAKLANASSKLSKLSNLNEIVTDQQKDIGMVSKSKAGYKIKTFRLSNDDLKTLEKIREDVNGESRTSISDNKIIQALIYIGSKLESGKVLKAIKEMV</sequence>
<protein>
    <submittedName>
        <fullName evidence="1">Uncharacterized protein</fullName>
    </submittedName>
</protein>
<dbReference type="AlphaFoldDB" id="A0A0C1R199"/>
<evidence type="ECO:0000313" key="2">
    <source>
        <dbReference type="Proteomes" id="UP000031258"/>
    </source>
</evidence>
<organism evidence="1 2">
    <name type="scientific">Candidatus Jidaibacter acanthamoebae</name>
    <dbReference type="NCBI Taxonomy" id="86105"/>
    <lineage>
        <taxon>Bacteria</taxon>
        <taxon>Pseudomonadati</taxon>
        <taxon>Pseudomonadota</taxon>
        <taxon>Alphaproteobacteria</taxon>
        <taxon>Rickettsiales</taxon>
        <taxon>Candidatus Midichloriaceae</taxon>
        <taxon>Candidatus Jidaibacter</taxon>
    </lineage>
</organism>
<evidence type="ECO:0000313" key="1">
    <source>
        <dbReference type="EMBL" id="KIE06055.1"/>
    </source>
</evidence>
<proteinExistence type="predicted"/>
<comment type="caution">
    <text evidence="1">The sequence shown here is derived from an EMBL/GenBank/DDBJ whole genome shotgun (WGS) entry which is preliminary data.</text>
</comment>
<dbReference type="RefSeq" id="WP_039454917.1">
    <property type="nucleotide sequence ID" value="NZ_JSWE01000048.1"/>
</dbReference>
<accession>A0A0C1R199</accession>
<reference evidence="1 2" key="1">
    <citation type="submission" date="2014-11" db="EMBL/GenBank/DDBJ databases">
        <title>A Rickettsiales Symbiont of Amoebae With Ancient Features.</title>
        <authorList>
            <person name="Schulz F."/>
            <person name="Martijn J."/>
            <person name="Wascher F."/>
            <person name="Kostanjsek R."/>
            <person name="Ettema T.J."/>
            <person name="Horn M."/>
        </authorList>
    </citation>
    <scope>NUCLEOTIDE SEQUENCE [LARGE SCALE GENOMIC DNA]</scope>
    <source>
        <strain evidence="1 2">UWC36</strain>
    </source>
</reference>
<keyword evidence="2" id="KW-1185">Reference proteome</keyword>
<dbReference type="EMBL" id="JSWE01000048">
    <property type="protein sequence ID" value="KIE06055.1"/>
    <property type="molecule type" value="Genomic_DNA"/>
</dbReference>